<reference evidence="2 3" key="1">
    <citation type="submission" date="2019-03" db="EMBL/GenBank/DDBJ databases">
        <title>First draft genome of Liparis tanakae, snailfish: a comprehensive survey of snailfish specific genes.</title>
        <authorList>
            <person name="Kim W."/>
            <person name="Song I."/>
            <person name="Jeong J.-H."/>
            <person name="Kim D."/>
            <person name="Kim S."/>
            <person name="Ryu S."/>
            <person name="Song J.Y."/>
            <person name="Lee S.K."/>
        </authorList>
    </citation>
    <scope>NUCLEOTIDE SEQUENCE [LARGE SCALE GENOMIC DNA]</scope>
    <source>
        <tissue evidence="2">Muscle</tissue>
    </source>
</reference>
<comment type="caution">
    <text evidence="2">The sequence shown here is derived from an EMBL/GenBank/DDBJ whole genome shotgun (WGS) entry which is preliminary data.</text>
</comment>
<dbReference type="AlphaFoldDB" id="A0A4Z2FNC0"/>
<name>A0A4Z2FNC0_9TELE</name>
<proteinExistence type="predicted"/>
<organism evidence="2 3">
    <name type="scientific">Liparis tanakae</name>
    <name type="common">Tanaka's snailfish</name>
    <dbReference type="NCBI Taxonomy" id="230148"/>
    <lineage>
        <taxon>Eukaryota</taxon>
        <taxon>Metazoa</taxon>
        <taxon>Chordata</taxon>
        <taxon>Craniata</taxon>
        <taxon>Vertebrata</taxon>
        <taxon>Euteleostomi</taxon>
        <taxon>Actinopterygii</taxon>
        <taxon>Neopterygii</taxon>
        <taxon>Teleostei</taxon>
        <taxon>Neoteleostei</taxon>
        <taxon>Acanthomorphata</taxon>
        <taxon>Eupercaria</taxon>
        <taxon>Perciformes</taxon>
        <taxon>Cottioidei</taxon>
        <taxon>Cottales</taxon>
        <taxon>Liparidae</taxon>
        <taxon>Liparis</taxon>
    </lineage>
</organism>
<keyword evidence="3" id="KW-1185">Reference proteome</keyword>
<evidence type="ECO:0000313" key="3">
    <source>
        <dbReference type="Proteomes" id="UP000314294"/>
    </source>
</evidence>
<dbReference type="Proteomes" id="UP000314294">
    <property type="component" value="Unassembled WGS sequence"/>
</dbReference>
<evidence type="ECO:0000256" key="1">
    <source>
        <dbReference type="SAM" id="MobiDB-lite"/>
    </source>
</evidence>
<accession>A0A4Z2FNC0</accession>
<protein>
    <submittedName>
        <fullName evidence="2">Uncharacterized protein</fullName>
    </submittedName>
</protein>
<feature type="region of interest" description="Disordered" evidence="1">
    <location>
        <begin position="182"/>
        <end position="208"/>
    </location>
</feature>
<sequence>MEAGPPLSPMIFLEGTSRSSDAVSTWAGSGAGAGAGAGEEGAGGLGGASAGAQADASVGVGVGVELEATSCLLFDIKKQRKKHKDFLTAAFDGSFGRRDVGFRRRALCIKLVRFSVQSAARPLSCSRHSVVSHPLCSKGTMFCRSSFTLPHPSSSMSSPTTPSPPAACLFQRLVCMPNRDWTLDEQSTPDEESIAGRDSSPGKPGPDLAGRQGTLQLAFFFTALVLLLLLFQTPVEENPNLVFLDAPTSCELMGVTAHSSR</sequence>
<gene>
    <name evidence="2" type="ORF">EYF80_047558</name>
</gene>
<evidence type="ECO:0000313" key="2">
    <source>
        <dbReference type="EMBL" id="TNN42263.1"/>
    </source>
</evidence>
<dbReference type="EMBL" id="SRLO01001049">
    <property type="protein sequence ID" value="TNN42263.1"/>
    <property type="molecule type" value="Genomic_DNA"/>
</dbReference>